<name>A0A9P7B3R9_RHOMI</name>
<evidence type="ECO:0000313" key="4">
    <source>
        <dbReference type="Proteomes" id="UP000777482"/>
    </source>
</evidence>
<organism evidence="3 4">
    <name type="scientific">Rhodotorula mucilaginosa</name>
    <name type="common">Yeast</name>
    <name type="synonym">Rhodotorula rubra</name>
    <dbReference type="NCBI Taxonomy" id="5537"/>
    <lineage>
        <taxon>Eukaryota</taxon>
        <taxon>Fungi</taxon>
        <taxon>Dikarya</taxon>
        <taxon>Basidiomycota</taxon>
        <taxon>Pucciniomycotina</taxon>
        <taxon>Microbotryomycetes</taxon>
        <taxon>Sporidiobolales</taxon>
        <taxon>Sporidiobolaceae</taxon>
        <taxon>Rhodotorula</taxon>
    </lineage>
</organism>
<reference evidence="3 4" key="1">
    <citation type="submission" date="2020-11" db="EMBL/GenBank/DDBJ databases">
        <title>Kefir isolates.</title>
        <authorList>
            <person name="Marcisauskas S."/>
            <person name="Kim Y."/>
            <person name="Blasche S."/>
        </authorList>
    </citation>
    <scope>NUCLEOTIDE SEQUENCE [LARGE SCALE GENOMIC DNA]</scope>
    <source>
        <strain evidence="3 4">KR</strain>
    </source>
</reference>
<dbReference type="InterPro" id="IPR038356">
    <property type="entry name" value="Tma16_sf"/>
</dbReference>
<dbReference type="Gene3D" id="1.20.1440.170">
    <property type="entry name" value="Translation machinery-associated protein 16-like"/>
    <property type="match status" value="1"/>
</dbReference>
<accession>A0A9P7B3R9</accession>
<dbReference type="PANTHER" id="PTHR13349:SF2">
    <property type="entry name" value="TRANSLATION MACHINERY-ASSOCIATED PROTEIN 16"/>
    <property type="match status" value="1"/>
</dbReference>
<evidence type="ECO:0008006" key="5">
    <source>
        <dbReference type="Google" id="ProtNLM"/>
    </source>
</evidence>
<evidence type="ECO:0000256" key="1">
    <source>
        <dbReference type="ARBA" id="ARBA00034127"/>
    </source>
</evidence>
<dbReference type="OrthoDB" id="270284at2759"/>
<sequence>MPNNRVKTIKALQSKKTKIATGQVHPNSRRAKQLQRVVLRATKLEHEAKVRRSNEVDRVDRHLFFVHALPAEATSLSLPELHQLLESYLDRNQPELVDLQHERESRGSWRKSEGKGKREVEIEKTREQEVQEYKAGFVLPDLTVAENVTICRQWINPAPSKESKNAKGGDPSYLGRIRMVRIFEGDRNAVVVEKQGARTEWEQGQGEVEMEAEDDDDGDSAP</sequence>
<keyword evidence="4" id="KW-1185">Reference proteome</keyword>
<gene>
    <name evidence="3" type="ORF">C6P46_006777</name>
</gene>
<dbReference type="PANTHER" id="PTHR13349">
    <property type="entry name" value="TRANSLATION MACHINERY-ASSOCIATED PROTEIN 16"/>
    <property type="match status" value="1"/>
</dbReference>
<evidence type="ECO:0000313" key="3">
    <source>
        <dbReference type="EMBL" id="KAG0656947.1"/>
    </source>
</evidence>
<dbReference type="GO" id="GO:0005634">
    <property type="term" value="C:nucleus"/>
    <property type="evidence" value="ECO:0007669"/>
    <property type="project" value="TreeGrafter"/>
</dbReference>
<dbReference type="InterPro" id="IPR021346">
    <property type="entry name" value="Tma16"/>
</dbReference>
<proteinExistence type="inferred from homology"/>
<dbReference type="EMBL" id="PUHQ01000089">
    <property type="protein sequence ID" value="KAG0656947.1"/>
    <property type="molecule type" value="Genomic_DNA"/>
</dbReference>
<comment type="caution">
    <text evidence="3">The sequence shown here is derived from an EMBL/GenBank/DDBJ whole genome shotgun (WGS) entry which is preliminary data.</text>
</comment>
<comment type="similarity">
    <text evidence="1">Belongs to the TMA16 family.</text>
</comment>
<feature type="region of interest" description="Disordered" evidence="2">
    <location>
        <begin position="194"/>
        <end position="222"/>
    </location>
</feature>
<dbReference type="Proteomes" id="UP000777482">
    <property type="component" value="Unassembled WGS sequence"/>
</dbReference>
<feature type="compositionally biased region" description="Acidic residues" evidence="2">
    <location>
        <begin position="208"/>
        <end position="222"/>
    </location>
</feature>
<dbReference type="AlphaFoldDB" id="A0A9P7B3R9"/>
<dbReference type="Pfam" id="PF11176">
    <property type="entry name" value="Tma16"/>
    <property type="match status" value="1"/>
</dbReference>
<evidence type="ECO:0000256" key="2">
    <source>
        <dbReference type="SAM" id="MobiDB-lite"/>
    </source>
</evidence>
<protein>
    <recommendedName>
        <fullName evidence="5">Translation machinery-associated protein 16</fullName>
    </recommendedName>
</protein>